<feature type="compositionally biased region" description="Polar residues" evidence="4">
    <location>
        <begin position="777"/>
        <end position="788"/>
    </location>
</feature>
<dbReference type="GO" id="GO:0015031">
    <property type="term" value="P:protein transport"/>
    <property type="evidence" value="ECO:0007669"/>
    <property type="project" value="UniProtKB-KW"/>
</dbReference>
<feature type="region of interest" description="Disordered" evidence="4">
    <location>
        <begin position="709"/>
        <end position="730"/>
    </location>
</feature>
<evidence type="ECO:0000256" key="2">
    <source>
        <dbReference type="ARBA" id="ARBA00022448"/>
    </source>
</evidence>
<dbReference type="SUPFAM" id="SSF48371">
    <property type="entry name" value="ARM repeat"/>
    <property type="match status" value="2"/>
</dbReference>
<feature type="domain" description="Mon2 C-terminal" evidence="6">
    <location>
        <begin position="1368"/>
        <end position="1525"/>
    </location>
</feature>
<dbReference type="Pfam" id="PF12783">
    <property type="entry name" value="Sec7-like_HUS"/>
    <property type="match status" value="1"/>
</dbReference>
<proteinExistence type="inferred from homology"/>
<dbReference type="PANTHER" id="PTHR10663:SF333">
    <property type="entry name" value="PROTEIN MON2 HOMOLOG"/>
    <property type="match status" value="1"/>
</dbReference>
<feature type="domain" description="Mon2 C-terminal" evidence="6">
    <location>
        <begin position="992"/>
        <end position="1225"/>
    </location>
</feature>
<evidence type="ECO:0000313" key="8">
    <source>
        <dbReference type="EMBL" id="KAG0149101.1"/>
    </source>
</evidence>
<gene>
    <name evidence="8" type="ORF">CROQUDRAFT_74492</name>
</gene>
<evidence type="ECO:0000259" key="5">
    <source>
        <dbReference type="Pfam" id="PF12783"/>
    </source>
</evidence>
<protein>
    <recommendedName>
        <fullName evidence="10">Protein MON2 homolog</fullName>
    </recommendedName>
</protein>
<organism evidence="8 9">
    <name type="scientific">Cronartium quercuum f. sp. fusiforme G11</name>
    <dbReference type="NCBI Taxonomy" id="708437"/>
    <lineage>
        <taxon>Eukaryota</taxon>
        <taxon>Fungi</taxon>
        <taxon>Dikarya</taxon>
        <taxon>Basidiomycota</taxon>
        <taxon>Pucciniomycotina</taxon>
        <taxon>Pucciniomycetes</taxon>
        <taxon>Pucciniales</taxon>
        <taxon>Coleosporiaceae</taxon>
        <taxon>Cronartium</taxon>
    </lineage>
</organism>
<name>A0A9P6NT79_9BASI</name>
<evidence type="ECO:0000259" key="6">
    <source>
        <dbReference type="Pfam" id="PF16206"/>
    </source>
</evidence>
<dbReference type="InterPro" id="IPR032817">
    <property type="entry name" value="Mon2_C"/>
</dbReference>
<dbReference type="InterPro" id="IPR032629">
    <property type="entry name" value="DCB_dom"/>
</dbReference>
<dbReference type="InterPro" id="IPR016024">
    <property type="entry name" value="ARM-type_fold"/>
</dbReference>
<feature type="domain" description="Mon2/Sec7/BIG1-like HUS" evidence="5">
    <location>
        <begin position="238"/>
        <end position="395"/>
    </location>
</feature>
<dbReference type="EMBL" id="MU167230">
    <property type="protein sequence ID" value="KAG0149101.1"/>
    <property type="molecule type" value="Genomic_DNA"/>
</dbReference>
<evidence type="ECO:0000256" key="3">
    <source>
        <dbReference type="ARBA" id="ARBA00022927"/>
    </source>
</evidence>
<evidence type="ECO:0000313" key="9">
    <source>
        <dbReference type="Proteomes" id="UP000886653"/>
    </source>
</evidence>
<sequence>MANVASSSNLALLVSDFQALASETKRKHADVREAAEKALNLLKSSPDQVLASLCKKSSPSSAQAEDIIKPIFMGCGTKNVKVVAIALGSLQRLISMDAVPSAKIPQIVTILTTVLPLGVEIQLRILQTLPSLFSRCSLHLHDSLLADALLLCFRLQDSRIGVVSSTSAATLRQLVMVVFEGVAAEDQAVKVATASGVPLDPTRTETDFVVSIPAFEKLNSADEAETTEARQVVLRPSAKDAYLVFEDLCLLVNGDSPSFLKLQSLPKTFGLELIESVMTGHSHLFQQHPELIFVLRAQLCPLLIRAMSEKPVFALTLRLMRVAFLLLKQFCDDLLVEAEVFLSLLIKTVSIDHTDHQSEAGPIWLRVLALEIFRGLCADFALLMRIYERYDLRRQERTSGIFTSMMSTLNRLASEKPHLLGIHYEISSGPSFAHQPGAGANIGVQGMIDGVVGMATQAAAPLVGSQQQGSLTLATATMKLQCIDQLDKAEAPPIPETYVYLLSLQCLSNVAEGFATFTLVKYEEIRRRKPAPSPDGIVWAPAALNLDNLKSSPDVDKLKMVKTMADASWPALLASLSFFVSTNLDDDLFAETLSSMQSFTYACGVLNLSTPRDAFLLTFCKFAVPSAIVANIAAESSGSSSMKPTQSVLSVDMGIGSTPAPTSLSTRSYAFLRTVLSVAQYLAGSLDATWYTVFDTLQNAEFVLNSKSKRRAVSTNPSSQTAGQSNNESDEAVIQTGIQKLFDCSRTLNAPAFTSFVASLCRLSAEMVGLISDEEPGNTTEAKTPTTSMRRRASGMNASRTLRPNERSFGVTKLGAVALLNIRRIISEDPQLGWAPITSHLLAVQRHHDAPSNIRLQAADALDQILLSTPKHILEAEESDQRRIQSQIIEILSHQTEPEARPQTSTDLEVRKLGFDTLFKIMENNGHSFIAGWLSILDILRTACPSPLADQVTSSKRDPSRNHPPTTPSKHPTAKISTLIRTSFPSLQLICTDFLTALNLEELRQCISVLAEFGRQTEDINIALTAGGLLWQVSDHVQGKNKSAGADDDSYVRLWMYLLSKLLKLSHASRQEVRDGAIQTLFRTIGLYGNLLSEIVWYELLWEVVFPLINFLSESIKSGPSVIQDVPVDNMNGEIVRQPNGAPLALAAKQLDDSKILVLESTGKVLFDHMSSHILKTPKFRETWEALIHYLQHSFMYDRPAVGTVAMRTMATILTADLSGVDDTEMINSAWEFAWDAVVEMSKVLSTSPDQLSTGTYFTQTALEAYIKVIRPLQTSSRLEMSLERVQILLNICKVVVTYTHSPDFRSDVDALSPLQAAVLSTLDDIELRTPGAPSALIILLSDLSTLVFSSSFDASDPSSSRPTSTHVSYVAICKEAQPRLVKLYAEFRSLPDIYNTGATSQLFRSFAVPLRLKYKCPTSFKFGKALPLWKTATASFLSIVRGCLPSLMRIECDVDSVAFKDVWAQLVETFSVALVANCGFAQTFELNQRHAEENFDLALIGSLEVDVLPHLGACGVPDAVISSLAKALQESSRLYNLSLPVSPSTTSSSPYSPIELTNGEQIPYKETRFLPDFGIQAKENVFGTSAETMVKPHERFAYWCFDLLFVFCGRSEESENESKLKRVAALCLPALLDRCSAAVKTYVADAELRGRVPFPRIRDEEIVYILQRLLSVPLWDGCLAASYSQDPSSGAPDVDRSTPSDVLVGSLLARGTDAHLLYLQPQLLDLLSLDVSSSMGEQKHSTCLSGLHNVHNSRPFRDLLQATDRTGAGLEGCWSSLALGKVGVLEPGDKSEIRQTEDMKQLVLMCLRRIQARTAVVLG</sequence>
<evidence type="ECO:0000256" key="4">
    <source>
        <dbReference type="SAM" id="MobiDB-lite"/>
    </source>
</evidence>
<keyword evidence="2" id="KW-0813">Transport</keyword>
<dbReference type="PANTHER" id="PTHR10663">
    <property type="entry name" value="GUANYL-NUCLEOTIDE EXCHANGE FACTOR"/>
    <property type="match status" value="1"/>
</dbReference>
<dbReference type="OrthoDB" id="294853at2759"/>
<feature type="compositionally biased region" description="Polar residues" evidence="4">
    <location>
        <begin position="713"/>
        <end position="727"/>
    </location>
</feature>
<keyword evidence="3" id="KW-0653">Protein transport</keyword>
<accession>A0A9P6NT79</accession>
<evidence type="ECO:0000259" key="7">
    <source>
        <dbReference type="Pfam" id="PF16213"/>
    </source>
</evidence>
<feature type="region of interest" description="Disordered" evidence="4">
    <location>
        <begin position="774"/>
        <end position="798"/>
    </location>
</feature>
<comment type="similarity">
    <text evidence="1">Belongs to the MON2 family.</text>
</comment>
<dbReference type="Pfam" id="PF16213">
    <property type="entry name" value="DCB"/>
    <property type="match status" value="1"/>
</dbReference>
<feature type="region of interest" description="Disordered" evidence="4">
    <location>
        <begin position="950"/>
        <end position="975"/>
    </location>
</feature>
<feature type="domain" description="Mon2/Sec7/BIG1-like dimerisation and cyclophilin-binding" evidence="7">
    <location>
        <begin position="7"/>
        <end position="186"/>
    </location>
</feature>
<dbReference type="InterPro" id="IPR032691">
    <property type="entry name" value="Mon2/Sec7/BIG1-like_HUS"/>
</dbReference>
<reference evidence="8" key="1">
    <citation type="submission" date="2013-11" db="EMBL/GenBank/DDBJ databases">
        <title>Genome sequence of the fusiform rust pathogen reveals effectors for host alternation and coevolution with pine.</title>
        <authorList>
            <consortium name="DOE Joint Genome Institute"/>
            <person name="Smith K."/>
            <person name="Pendleton A."/>
            <person name="Kubisiak T."/>
            <person name="Anderson C."/>
            <person name="Salamov A."/>
            <person name="Aerts A."/>
            <person name="Riley R."/>
            <person name="Clum A."/>
            <person name="Lindquist E."/>
            <person name="Ence D."/>
            <person name="Campbell M."/>
            <person name="Kronenberg Z."/>
            <person name="Feau N."/>
            <person name="Dhillon B."/>
            <person name="Hamelin R."/>
            <person name="Burleigh J."/>
            <person name="Smith J."/>
            <person name="Yandell M."/>
            <person name="Nelson C."/>
            <person name="Grigoriev I."/>
            <person name="Davis J."/>
        </authorList>
    </citation>
    <scope>NUCLEOTIDE SEQUENCE</scope>
    <source>
        <strain evidence="8">G11</strain>
    </source>
</reference>
<dbReference type="Pfam" id="PF16206">
    <property type="entry name" value="Mon2_C"/>
    <property type="match status" value="2"/>
</dbReference>
<evidence type="ECO:0000256" key="1">
    <source>
        <dbReference type="ARBA" id="ARBA00008144"/>
    </source>
</evidence>
<comment type="caution">
    <text evidence="8">The sequence shown here is derived from an EMBL/GenBank/DDBJ whole genome shotgun (WGS) entry which is preliminary data.</text>
</comment>
<evidence type="ECO:0008006" key="10">
    <source>
        <dbReference type="Google" id="ProtNLM"/>
    </source>
</evidence>
<dbReference type="Proteomes" id="UP000886653">
    <property type="component" value="Unassembled WGS sequence"/>
</dbReference>
<keyword evidence="9" id="KW-1185">Reference proteome</keyword>
<dbReference type="GO" id="GO:0005794">
    <property type="term" value="C:Golgi apparatus"/>
    <property type="evidence" value="ECO:0007669"/>
    <property type="project" value="UniProtKB-ARBA"/>
</dbReference>